<proteinExistence type="predicted"/>
<evidence type="ECO:0000313" key="2">
    <source>
        <dbReference type="Proteomes" id="UP000199585"/>
    </source>
</evidence>
<evidence type="ECO:0000313" key="1">
    <source>
        <dbReference type="EMBL" id="SEN56695.1"/>
    </source>
</evidence>
<protein>
    <submittedName>
        <fullName evidence="1">Uncharacterized protein</fullName>
    </submittedName>
</protein>
<gene>
    <name evidence="1" type="ORF">SAMN04488003_12138</name>
</gene>
<dbReference type="RefSeq" id="WP_089904743.1">
    <property type="nucleotide sequence ID" value="NZ_FOCI01000021.1"/>
</dbReference>
<dbReference type="Proteomes" id="UP000199585">
    <property type="component" value="Unassembled WGS sequence"/>
</dbReference>
<name>A0A1H8HL11_9RHOB</name>
<dbReference type="AlphaFoldDB" id="A0A1H8HL11"/>
<dbReference type="EMBL" id="FOCI01000021">
    <property type="protein sequence ID" value="SEN56695.1"/>
    <property type="molecule type" value="Genomic_DNA"/>
</dbReference>
<reference evidence="1 2" key="1">
    <citation type="submission" date="2016-10" db="EMBL/GenBank/DDBJ databases">
        <authorList>
            <person name="de Groot N.N."/>
        </authorList>
    </citation>
    <scope>NUCLEOTIDE SEQUENCE [LARGE SCALE GENOMIC DNA]</scope>
    <source>
        <strain evidence="1 2">DSM 16213</strain>
    </source>
</reference>
<dbReference type="STRING" id="245187.SAMN04488003_12138"/>
<dbReference type="OrthoDB" id="9999815at2"/>
<accession>A0A1H8HL11</accession>
<keyword evidence="2" id="KW-1185">Reference proteome</keyword>
<organism evidence="1 2">
    <name type="scientific">Loktanella fryxellensis</name>
    <dbReference type="NCBI Taxonomy" id="245187"/>
    <lineage>
        <taxon>Bacteria</taxon>
        <taxon>Pseudomonadati</taxon>
        <taxon>Pseudomonadota</taxon>
        <taxon>Alphaproteobacteria</taxon>
        <taxon>Rhodobacterales</taxon>
        <taxon>Roseobacteraceae</taxon>
        <taxon>Loktanella</taxon>
    </lineage>
</organism>
<sequence>MFDEERQERIESKEAVAEKAASCIRECMALMRESGMPWDSIIAGAHAEVISAMTLAFGGRMAAHCCTSAAERVCTLPSEADHALACARPAGSA</sequence>